<comment type="caution">
    <text evidence="8">The sequence shown here is derived from an EMBL/GenBank/DDBJ whole genome shotgun (WGS) entry which is preliminary data.</text>
</comment>
<evidence type="ECO:0000259" key="7">
    <source>
        <dbReference type="PROSITE" id="PS51987"/>
    </source>
</evidence>
<feature type="domain" description="GS catalytic" evidence="7">
    <location>
        <begin position="104"/>
        <end position="433"/>
    </location>
</feature>
<evidence type="ECO:0000313" key="8">
    <source>
        <dbReference type="EMBL" id="MCT2042770.1"/>
    </source>
</evidence>
<dbReference type="Pfam" id="PF16952">
    <property type="entry name" value="Gln-synt_N_2"/>
    <property type="match status" value="1"/>
</dbReference>
<dbReference type="PROSITE" id="PS51987">
    <property type="entry name" value="GS_CATALYTIC"/>
    <property type="match status" value="1"/>
</dbReference>
<dbReference type="PANTHER" id="PTHR43785">
    <property type="entry name" value="GAMMA-GLUTAMYLPUTRESCINE SYNTHETASE"/>
    <property type="match status" value="1"/>
</dbReference>
<dbReference type="Proteomes" id="UP001525379">
    <property type="component" value="Unassembled WGS sequence"/>
</dbReference>
<keyword evidence="4" id="KW-0067">ATP-binding</keyword>
<dbReference type="SUPFAM" id="SSF55931">
    <property type="entry name" value="Glutamine synthetase/guanido kinase"/>
    <property type="match status" value="1"/>
</dbReference>
<keyword evidence="9" id="KW-1185">Reference proteome</keyword>
<name>A0ABT2HWS4_9MICO</name>
<accession>A0ABT2HWS4</accession>
<evidence type="ECO:0000256" key="4">
    <source>
        <dbReference type="ARBA" id="ARBA00022840"/>
    </source>
</evidence>
<keyword evidence="3" id="KW-0547">Nucleotide-binding</keyword>
<dbReference type="Gene3D" id="3.10.20.70">
    <property type="entry name" value="Glutamine synthetase, N-terminal domain"/>
    <property type="match status" value="1"/>
</dbReference>
<gene>
    <name evidence="8" type="ORF">M3D15_05405</name>
</gene>
<evidence type="ECO:0000256" key="1">
    <source>
        <dbReference type="ARBA" id="ARBA00009897"/>
    </source>
</evidence>
<evidence type="ECO:0000256" key="5">
    <source>
        <dbReference type="PROSITE-ProRule" id="PRU01331"/>
    </source>
</evidence>
<dbReference type="SMART" id="SM01230">
    <property type="entry name" value="Gln-synt_C"/>
    <property type="match status" value="1"/>
</dbReference>
<evidence type="ECO:0000256" key="3">
    <source>
        <dbReference type="ARBA" id="ARBA00022741"/>
    </source>
</evidence>
<dbReference type="InterPro" id="IPR008147">
    <property type="entry name" value="Gln_synt_N"/>
</dbReference>
<dbReference type="RefSeq" id="WP_241179593.1">
    <property type="nucleotide sequence ID" value="NZ_JAFDPW010000001.1"/>
</dbReference>
<dbReference type="InterPro" id="IPR008146">
    <property type="entry name" value="Gln_synth_cat_dom"/>
</dbReference>
<reference evidence="8 9" key="1">
    <citation type="submission" date="2022-04" db="EMBL/GenBank/DDBJ databases">
        <title>Human microbiome associated bacterial genomes.</title>
        <authorList>
            <person name="Sandstrom S."/>
            <person name="Salamzade R."/>
            <person name="Kalan L.R."/>
        </authorList>
    </citation>
    <scope>NUCLEOTIDE SEQUENCE [LARGE SCALE GENOMIC DNA]</scope>
    <source>
        <strain evidence="9">p3-SID1799</strain>
    </source>
</reference>
<comment type="similarity">
    <text evidence="1 5 6">Belongs to the glutamine synthetase family.</text>
</comment>
<dbReference type="Pfam" id="PF00120">
    <property type="entry name" value="Gln-synt_C"/>
    <property type="match status" value="1"/>
</dbReference>
<evidence type="ECO:0000256" key="2">
    <source>
        <dbReference type="ARBA" id="ARBA00022598"/>
    </source>
</evidence>
<dbReference type="PANTHER" id="PTHR43785:SF12">
    <property type="entry name" value="TYPE-1 GLUTAMINE SYNTHETASE 2"/>
    <property type="match status" value="1"/>
</dbReference>
<evidence type="ECO:0000313" key="9">
    <source>
        <dbReference type="Proteomes" id="UP001525379"/>
    </source>
</evidence>
<organism evidence="8 9">
    <name type="scientific">Pseudoclavibacter albus</name>
    <dbReference type="NCBI Taxonomy" id="272241"/>
    <lineage>
        <taxon>Bacteria</taxon>
        <taxon>Bacillati</taxon>
        <taxon>Actinomycetota</taxon>
        <taxon>Actinomycetes</taxon>
        <taxon>Micrococcales</taxon>
        <taxon>Microbacteriaceae</taxon>
        <taxon>Pseudoclavibacter</taxon>
    </lineage>
</organism>
<proteinExistence type="inferred from homology"/>
<dbReference type="InterPro" id="IPR036651">
    <property type="entry name" value="Gln_synt_N_sf"/>
</dbReference>
<sequence>MSDTQLDELIFVATSDIAARTKGRSLRLAEFTNDTSLGWVPANLGIGPLGHIVDDIPFGSHGDLRLLPDLESRTRIDGIPGQPPLTLVFANLVETDGTPWPSCPRTFLRDAVKRLEEHGIQAKCAFEHEFVDLSAGGEHHPFSLHEFRKMEPLGSQLMTVLSRAGIEPETWLPEYGRHQFEVTYRPSDPVTAGDRAVLVRDIVYALFAAHDRCVSFAPIVAPGGSGNGVHVHIGLSDLDANPLCYDADRPGRLSEFGAQFAAGIVKYAPEFTAMFAPLVTSYERLRPHNWSTARAFLGVQNREALIRVCPTNEINGKDPAPQLHFEFRGSDIGANPWLLLGLLLRAGLRGIEENLSPAMLVEGELDVEGKHAELPKLPESLEEALDRLSESETVREWLDPAFLATFAAVKHDEAVFLKGRPLAEQCEVYTHVY</sequence>
<evidence type="ECO:0000256" key="6">
    <source>
        <dbReference type="RuleBase" id="RU000384"/>
    </source>
</evidence>
<dbReference type="Gene3D" id="3.30.590.10">
    <property type="entry name" value="Glutamine synthetase/guanido kinase, catalytic domain"/>
    <property type="match status" value="1"/>
</dbReference>
<keyword evidence="2" id="KW-0436">Ligase</keyword>
<protein>
    <submittedName>
        <fullName evidence="8">Glutamine synthetase family protein</fullName>
    </submittedName>
</protein>
<dbReference type="EMBL" id="JALXSQ010000016">
    <property type="protein sequence ID" value="MCT2042770.1"/>
    <property type="molecule type" value="Genomic_DNA"/>
</dbReference>
<dbReference type="InterPro" id="IPR014746">
    <property type="entry name" value="Gln_synth/guanido_kin_cat_dom"/>
</dbReference>